<dbReference type="AlphaFoldDB" id="A0A8J8TDE2"/>
<dbReference type="Proteomes" id="UP000705823">
    <property type="component" value="Unassembled WGS sequence"/>
</dbReference>
<dbReference type="Pfam" id="PF00226">
    <property type="entry name" value="DnaJ"/>
    <property type="match status" value="1"/>
</dbReference>
<dbReference type="InterPro" id="IPR001623">
    <property type="entry name" value="DnaJ_domain"/>
</dbReference>
<comment type="caution">
    <text evidence="2">The sequence shown here is derived from an EMBL/GenBank/DDBJ whole genome shotgun (WGS) entry which is preliminary data.</text>
</comment>
<evidence type="ECO:0000259" key="1">
    <source>
        <dbReference type="PROSITE" id="PS50076"/>
    </source>
</evidence>
<evidence type="ECO:0000313" key="2">
    <source>
        <dbReference type="EMBL" id="TQQ83119.1"/>
    </source>
</evidence>
<dbReference type="Gene3D" id="1.10.287.110">
    <property type="entry name" value="DnaJ domain"/>
    <property type="match status" value="1"/>
</dbReference>
<protein>
    <submittedName>
        <fullName evidence="2">J domain-containing protein</fullName>
    </submittedName>
</protein>
<organism evidence="2 3">
    <name type="scientific">Halonotius terrestris</name>
    <dbReference type="NCBI Taxonomy" id="2487750"/>
    <lineage>
        <taxon>Archaea</taxon>
        <taxon>Methanobacteriati</taxon>
        <taxon>Methanobacteriota</taxon>
        <taxon>Stenosarchaea group</taxon>
        <taxon>Halobacteria</taxon>
        <taxon>Halobacteriales</taxon>
        <taxon>Haloferacaceae</taxon>
        <taxon>Halonotius</taxon>
    </lineage>
</organism>
<keyword evidence="3" id="KW-1185">Reference proteome</keyword>
<sequence>MWLVLGLALGVAASVLVAAIFYAGEKLFPTTEPPRDGPDRGSLRRHAEIRQYLSAIGEPYIEEYEQAGLTIALYLPDRDVAITFDPRVLFGLEDAATHVILCEDEMPAANLGKRLPFEVPDAPRQPPKSNDPVTAAYEYLGLTNDASATEIQQAYRTQVKEVHPDRGGTDEEFKQLQEAYTKAKNDADGTA</sequence>
<dbReference type="OrthoDB" id="10608at2157"/>
<gene>
    <name evidence="2" type="ORF">EGH24_05275</name>
</gene>
<dbReference type="CDD" id="cd06257">
    <property type="entry name" value="DnaJ"/>
    <property type="match status" value="1"/>
</dbReference>
<dbReference type="PROSITE" id="PS50076">
    <property type="entry name" value="DNAJ_2"/>
    <property type="match status" value="1"/>
</dbReference>
<reference evidence="2" key="1">
    <citation type="submission" date="2019-02" db="EMBL/GenBank/DDBJ databases">
        <title>Halonotius sp. a new haloarchaeum isolated from saline soil.</title>
        <authorList>
            <person name="Duran-Viseras A."/>
            <person name="Sanchez-Porro C."/>
            <person name="Ventosa A."/>
        </authorList>
    </citation>
    <scope>NUCLEOTIDE SEQUENCE</scope>
    <source>
        <strain evidence="2">F15B</strain>
    </source>
</reference>
<feature type="domain" description="J" evidence="1">
    <location>
        <begin position="135"/>
        <end position="188"/>
    </location>
</feature>
<evidence type="ECO:0000313" key="3">
    <source>
        <dbReference type="Proteomes" id="UP000705823"/>
    </source>
</evidence>
<dbReference type="PRINTS" id="PR00625">
    <property type="entry name" value="JDOMAIN"/>
</dbReference>
<dbReference type="InterPro" id="IPR036869">
    <property type="entry name" value="J_dom_sf"/>
</dbReference>
<dbReference type="EMBL" id="RKLU01000002">
    <property type="protein sequence ID" value="TQQ83119.1"/>
    <property type="molecule type" value="Genomic_DNA"/>
</dbReference>
<name>A0A8J8TDE2_9EURY</name>
<dbReference type="SMART" id="SM00271">
    <property type="entry name" value="DnaJ"/>
    <property type="match status" value="1"/>
</dbReference>
<proteinExistence type="predicted"/>
<accession>A0A8J8TDE2</accession>
<dbReference type="SUPFAM" id="SSF46565">
    <property type="entry name" value="Chaperone J-domain"/>
    <property type="match status" value="1"/>
</dbReference>